<evidence type="ECO:0000313" key="2">
    <source>
        <dbReference type="Proteomes" id="UP000076167"/>
    </source>
</evidence>
<dbReference type="EMBL" id="LPXL01000056">
    <property type="protein sequence ID" value="KZC97190.1"/>
    <property type="molecule type" value="Genomic_DNA"/>
</dbReference>
<keyword evidence="2" id="KW-1185">Reference proteome</keyword>
<sequence length="137" mass="15232">MVDTAKKSECWVCDGAPPAIFRGKCEKHDVCDQCGTPRAQLAEIPWGTHGGFLCQPCDRKNKAELIAGYDSDDHDDSEWRDCLKCPNCGKESHPEMEDYRGEGEEYETNCPHCDLPMKVVTTYTVEWSTAKAVKGGA</sequence>
<protein>
    <submittedName>
        <fullName evidence="1">Uncharacterized protein</fullName>
    </submittedName>
</protein>
<dbReference type="Proteomes" id="UP000076167">
    <property type="component" value="Unassembled WGS sequence"/>
</dbReference>
<evidence type="ECO:0000313" key="1">
    <source>
        <dbReference type="EMBL" id="KZC97190.1"/>
    </source>
</evidence>
<reference evidence="1 2" key="1">
    <citation type="submission" date="2015-12" db="EMBL/GenBank/DDBJ databases">
        <title>Genome sequence of Thalassospira xiamenensis MCCC 1A03005.</title>
        <authorList>
            <person name="Lu L."/>
            <person name="Lai Q."/>
            <person name="Shao Z."/>
            <person name="Qian P."/>
        </authorList>
    </citation>
    <scope>NUCLEOTIDE SEQUENCE [LARGE SCALE GENOMIC DNA]</scope>
    <source>
        <strain evidence="1 2">MCCC 1A03005</strain>
    </source>
</reference>
<accession>A0ABR5XXV9</accession>
<dbReference type="RefSeq" id="WP_063092996.1">
    <property type="nucleotide sequence ID" value="NZ_JAINWB010000003.1"/>
</dbReference>
<proteinExistence type="predicted"/>
<name>A0ABR5XXV9_9PROT</name>
<gene>
    <name evidence="1" type="ORF">AUP40_04435</name>
</gene>
<organism evidence="1 2">
    <name type="scientific">Thalassospira xiamenensis</name>
    <dbReference type="NCBI Taxonomy" id="220697"/>
    <lineage>
        <taxon>Bacteria</taxon>
        <taxon>Pseudomonadati</taxon>
        <taxon>Pseudomonadota</taxon>
        <taxon>Alphaproteobacteria</taxon>
        <taxon>Rhodospirillales</taxon>
        <taxon>Thalassospiraceae</taxon>
        <taxon>Thalassospira</taxon>
    </lineage>
</organism>
<comment type="caution">
    <text evidence="1">The sequence shown here is derived from an EMBL/GenBank/DDBJ whole genome shotgun (WGS) entry which is preliminary data.</text>
</comment>